<dbReference type="EMBL" id="JYPD01000012">
    <property type="protein sequence ID" value="KXK09741.1"/>
    <property type="molecule type" value="Genomic_DNA"/>
</dbReference>
<comment type="similarity">
    <text evidence="1 6 7">Belongs to the chaperonin (HSP60) family.</text>
</comment>
<dbReference type="NCBIfam" id="NF000592">
    <property type="entry name" value="PRK00013.1"/>
    <property type="match status" value="1"/>
</dbReference>
<keyword evidence="5 6" id="KW-0413">Isomerase</keyword>
<comment type="subunit">
    <text evidence="6 8">Forms a cylinder of 14 subunits composed of two heptameric rings stacked back-to-back. Interacts with the co-chaperonin GroES.</text>
</comment>
<dbReference type="GO" id="GO:0051082">
    <property type="term" value="F:unfolded protein binding"/>
    <property type="evidence" value="ECO:0007669"/>
    <property type="project" value="UniProtKB-UniRule"/>
</dbReference>
<dbReference type="PROSITE" id="PS00296">
    <property type="entry name" value="CHAPERONINS_CPN60"/>
    <property type="match status" value="1"/>
</dbReference>
<dbReference type="Pfam" id="PF00118">
    <property type="entry name" value="Cpn60_TCP1"/>
    <property type="match status" value="1"/>
</dbReference>
<dbReference type="HAMAP" id="MF_00600">
    <property type="entry name" value="CH60"/>
    <property type="match status" value="1"/>
</dbReference>
<dbReference type="Proteomes" id="UP000070449">
    <property type="component" value="Unassembled WGS sequence"/>
</dbReference>
<feature type="binding site" evidence="6">
    <location>
        <begin position="86"/>
        <end position="90"/>
    </location>
    <ligand>
        <name>ATP</name>
        <dbReference type="ChEBI" id="CHEBI:30616"/>
    </ligand>
</feature>
<dbReference type="InterPro" id="IPR018370">
    <property type="entry name" value="Chaperonin_Cpn60_CS"/>
</dbReference>
<dbReference type="InterPro" id="IPR027410">
    <property type="entry name" value="TCP-1-like_intermed_sf"/>
</dbReference>
<feature type="compositionally biased region" description="Gly residues" evidence="9">
    <location>
        <begin position="533"/>
        <end position="543"/>
    </location>
</feature>
<reference evidence="10 11" key="1">
    <citation type="submission" date="2015-02" db="EMBL/GenBank/DDBJ databases">
        <title>Improved understanding of the partial-nitritation anammox process through 23 genomes representing the majority of the microbial community.</title>
        <authorList>
            <person name="Speth D.R."/>
            <person name="In T Zandt M."/>
            <person name="Guerrero Cruz S."/>
            <person name="Jetten M.S."/>
            <person name="Dutilh B.E."/>
        </authorList>
    </citation>
    <scope>NUCLEOTIDE SEQUENCE [LARGE SCALE GENOMIC DNA]</scope>
    <source>
        <strain evidence="10">OLB21</strain>
    </source>
</reference>
<evidence type="ECO:0000256" key="2">
    <source>
        <dbReference type="ARBA" id="ARBA00022741"/>
    </source>
</evidence>
<dbReference type="GO" id="GO:0005737">
    <property type="term" value="C:cytoplasm"/>
    <property type="evidence" value="ECO:0007669"/>
    <property type="project" value="UniProtKB-SubCell"/>
</dbReference>
<dbReference type="NCBIfam" id="NF009488">
    <property type="entry name" value="PRK12850.1"/>
    <property type="match status" value="1"/>
</dbReference>
<evidence type="ECO:0000256" key="8">
    <source>
        <dbReference type="RuleBase" id="RU000419"/>
    </source>
</evidence>
<evidence type="ECO:0000256" key="7">
    <source>
        <dbReference type="RuleBase" id="RU000418"/>
    </source>
</evidence>
<evidence type="ECO:0000256" key="6">
    <source>
        <dbReference type="HAMAP-Rule" id="MF_00600"/>
    </source>
</evidence>
<dbReference type="SUPFAM" id="SSF52029">
    <property type="entry name" value="GroEL apical domain-like"/>
    <property type="match status" value="1"/>
</dbReference>
<dbReference type="NCBIfam" id="TIGR02348">
    <property type="entry name" value="GroEL"/>
    <property type="match status" value="1"/>
</dbReference>
<evidence type="ECO:0000256" key="5">
    <source>
        <dbReference type="ARBA" id="ARBA00023235"/>
    </source>
</evidence>
<feature type="region of interest" description="Disordered" evidence="9">
    <location>
        <begin position="522"/>
        <end position="543"/>
    </location>
</feature>
<dbReference type="GO" id="GO:0140662">
    <property type="term" value="F:ATP-dependent protein folding chaperone"/>
    <property type="evidence" value="ECO:0007669"/>
    <property type="project" value="InterPro"/>
</dbReference>
<accession>A0A136KJY2</accession>
<feature type="binding site" evidence="6">
    <location>
        <begin position="29"/>
        <end position="32"/>
    </location>
    <ligand>
        <name>ATP</name>
        <dbReference type="ChEBI" id="CHEBI:30616"/>
    </ligand>
</feature>
<evidence type="ECO:0000313" key="10">
    <source>
        <dbReference type="EMBL" id="KXK09741.1"/>
    </source>
</evidence>
<evidence type="ECO:0000256" key="4">
    <source>
        <dbReference type="ARBA" id="ARBA00023186"/>
    </source>
</evidence>
<dbReference type="GO" id="GO:0042026">
    <property type="term" value="P:protein refolding"/>
    <property type="evidence" value="ECO:0007669"/>
    <property type="project" value="UniProtKB-UniRule"/>
</dbReference>
<comment type="caution">
    <text evidence="6">Lacks conserved residue(s) required for the propagation of feature annotation.</text>
</comment>
<feature type="binding site" evidence="6">
    <location>
        <position position="50"/>
    </location>
    <ligand>
        <name>ATP</name>
        <dbReference type="ChEBI" id="CHEBI:30616"/>
    </ligand>
</feature>
<keyword evidence="3 6" id="KW-0067">ATP-binding</keyword>
<evidence type="ECO:0000256" key="9">
    <source>
        <dbReference type="SAM" id="MobiDB-lite"/>
    </source>
</evidence>
<dbReference type="GO" id="GO:0016853">
    <property type="term" value="F:isomerase activity"/>
    <property type="evidence" value="ECO:0007669"/>
    <property type="project" value="UniProtKB-KW"/>
</dbReference>
<dbReference type="InterPro" id="IPR027409">
    <property type="entry name" value="GroEL-like_apical_dom_sf"/>
</dbReference>
<dbReference type="InterPro" id="IPR001844">
    <property type="entry name" value="Cpn60/GroEL"/>
</dbReference>
<sequence>MAKRIVFDEEARKQLKRGVDKLANAVKVTLGPKGRNVLLEKSYGSPVITKDGVSIAKEIELEDNIENIGAQIVKEAATNTVDRAGDGTTTAVVLAQAIIASGFKNIAAGANPMEIRTGIEQGVQAVIAELKKMSKEVKGKDEIKKVAVVSANGDEEIGEHIAEVMDQVGKEGVITVEEGQTFGIKTEYKEGMRFDKGYISPYFVTNGDDLSAEIKDPYILITDKKISAVKDMLPAIEKIAQTGKKDIVIIAEDVEGEALATLIVNKLKGILNVVAVKAPAFGDRRKEMLKDIAVLTGGNVISEEVGRTLDSAELDDLGRADKVIVSKEETTIIGGKGSESEVAERIELIKKEVKNTDSDYDKEKLQERLAKLSGKVAVIEVGAATEVEMKERKDRLDDALQATRAAVEEGVVPGGGIALIDARKALSKVNVKGDAKIGIDILFRALEEPTRLIADNAGKEGAVVVSLVGNGKGYNARTDEYVDMVAAGILDPVKVTRLAFENAASVAMLLLTTESVVADLPKKDDAPSVGPGMDPGMGGMGMM</sequence>
<proteinExistence type="inferred from homology"/>
<organism evidence="10 11">
    <name type="scientific">candidate division WS6 bacterium OLB21</name>
    <dbReference type="NCBI Taxonomy" id="1617427"/>
    <lineage>
        <taxon>Bacteria</taxon>
        <taxon>Candidatus Dojkabacteria</taxon>
    </lineage>
</organism>
<evidence type="ECO:0000313" key="11">
    <source>
        <dbReference type="Proteomes" id="UP000070449"/>
    </source>
</evidence>
<dbReference type="Gene3D" id="3.50.7.10">
    <property type="entry name" value="GroEL"/>
    <property type="match status" value="1"/>
</dbReference>
<feature type="binding site" evidence="6">
    <location>
        <position position="415"/>
    </location>
    <ligand>
        <name>ATP</name>
        <dbReference type="ChEBI" id="CHEBI:30616"/>
    </ligand>
</feature>
<dbReference type="NCBIfam" id="NF009487">
    <property type="entry name" value="PRK12849.1"/>
    <property type="match status" value="1"/>
</dbReference>
<comment type="function">
    <text evidence="6 8">Together with its co-chaperonin GroES, plays an essential role in assisting protein folding. The GroEL-GroES system forms a nano-cage that allows encapsulation of the non-native substrate proteins and provides a physical environment optimized to promote and accelerate protein folding.</text>
</comment>
<keyword evidence="4 6" id="KW-0143">Chaperone</keyword>
<dbReference type="PANTHER" id="PTHR45633">
    <property type="entry name" value="60 KDA HEAT SHOCK PROTEIN, MITOCHONDRIAL"/>
    <property type="match status" value="1"/>
</dbReference>
<dbReference type="FunFam" id="3.50.7.10:FF:000001">
    <property type="entry name" value="60 kDa chaperonin"/>
    <property type="match status" value="1"/>
</dbReference>
<dbReference type="Gene3D" id="3.30.260.10">
    <property type="entry name" value="TCP-1-like chaperonin intermediate domain"/>
    <property type="match status" value="1"/>
</dbReference>
<dbReference type="CDD" id="cd03344">
    <property type="entry name" value="GroEL"/>
    <property type="match status" value="1"/>
</dbReference>
<dbReference type="SUPFAM" id="SSF54849">
    <property type="entry name" value="GroEL-intermediate domain like"/>
    <property type="match status" value="1"/>
</dbReference>
<dbReference type="NCBIfam" id="NF009489">
    <property type="entry name" value="PRK12851.1"/>
    <property type="match status" value="1"/>
</dbReference>
<dbReference type="EC" id="5.6.1.7" evidence="6"/>
<comment type="subcellular location">
    <subcellularLocation>
        <location evidence="6">Cytoplasm</location>
    </subcellularLocation>
</comment>
<feature type="binding site" evidence="6">
    <location>
        <position position="491"/>
    </location>
    <ligand>
        <name>ATP</name>
        <dbReference type="ChEBI" id="CHEBI:30616"/>
    </ligand>
</feature>
<protein>
    <recommendedName>
        <fullName evidence="6">Chaperonin GroEL</fullName>
        <ecNumber evidence="6">5.6.1.7</ecNumber>
    </recommendedName>
    <alternativeName>
        <fullName evidence="6">60 kDa chaperonin</fullName>
    </alternativeName>
    <alternativeName>
        <fullName evidence="6">Chaperonin-60</fullName>
        <shortName evidence="6">Cpn60</shortName>
    </alternativeName>
</protein>
<dbReference type="PRINTS" id="PR00298">
    <property type="entry name" value="CHAPERONIN60"/>
</dbReference>
<dbReference type="InterPro" id="IPR002423">
    <property type="entry name" value="Cpn60/GroEL/TCP-1"/>
</dbReference>
<dbReference type="InterPro" id="IPR027413">
    <property type="entry name" value="GROEL-like_equatorial_sf"/>
</dbReference>
<name>A0A136KJY2_9BACT</name>
<dbReference type="AlphaFoldDB" id="A0A136KJY2"/>
<dbReference type="SUPFAM" id="SSF48592">
    <property type="entry name" value="GroEL equatorial domain-like"/>
    <property type="match status" value="1"/>
</dbReference>
<keyword evidence="6" id="KW-0963">Cytoplasm</keyword>
<evidence type="ECO:0000256" key="1">
    <source>
        <dbReference type="ARBA" id="ARBA00006607"/>
    </source>
</evidence>
<keyword evidence="2 6" id="KW-0547">Nucleotide-binding</keyword>
<dbReference type="STRING" id="1617427.UZ20_WS6002000309"/>
<gene>
    <name evidence="6 10" type="primary">groL</name>
    <name evidence="6" type="synonym">groEL</name>
    <name evidence="10" type="ORF">UZ20_WS6002000309</name>
</gene>
<comment type="caution">
    <text evidence="10">The sequence shown here is derived from an EMBL/GenBank/DDBJ whole genome shotgun (WGS) entry which is preliminary data.</text>
</comment>
<dbReference type="PATRIC" id="fig|1617427.3.peg.329"/>
<dbReference type="GO" id="GO:0005524">
    <property type="term" value="F:ATP binding"/>
    <property type="evidence" value="ECO:0007669"/>
    <property type="project" value="UniProtKB-UniRule"/>
</dbReference>
<dbReference type="Gene3D" id="1.10.560.10">
    <property type="entry name" value="GroEL-like equatorial domain"/>
    <property type="match status" value="1"/>
</dbReference>
<evidence type="ECO:0000256" key="3">
    <source>
        <dbReference type="ARBA" id="ARBA00022840"/>
    </source>
</evidence>